<dbReference type="EMBL" id="KV878211">
    <property type="protein sequence ID" value="OJJ37859.1"/>
    <property type="molecule type" value="Genomic_DNA"/>
</dbReference>
<evidence type="ECO:0000256" key="2">
    <source>
        <dbReference type="ARBA" id="ARBA00022833"/>
    </source>
</evidence>
<dbReference type="CDD" id="cd12148">
    <property type="entry name" value="fungal_TF_MHR"/>
    <property type="match status" value="1"/>
</dbReference>
<organism evidence="8 9">
    <name type="scientific">Aspergillus wentii DTO 134E9</name>
    <dbReference type="NCBI Taxonomy" id="1073089"/>
    <lineage>
        <taxon>Eukaryota</taxon>
        <taxon>Fungi</taxon>
        <taxon>Dikarya</taxon>
        <taxon>Ascomycota</taxon>
        <taxon>Pezizomycotina</taxon>
        <taxon>Eurotiomycetes</taxon>
        <taxon>Eurotiomycetidae</taxon>
        <taxon>Eurotiales</taxon>
        <taxon>Aspergillaceae</taxon>
        <taxon>Aspergillus</taxon>
        <taxon>Aspergillus subgen. Cremei</taxon>
    </lineage>
</organism>
<evidence type="ECO:0000256" key="4">
    <source>
        <dbReference type="ARBA" id="ARBA00023125"/>
    </source>
</evidence>
<keyword evidence="9" id="KW-1185">Reference proteome</keyword>
<keyword evidence="1" id="KW-0479">Metal-binding</keyword>
<keyword evidence="7" id="KW-1133">Transmembrane helix</keyword>
<proteinExistence type="predicted"/>
<evidence type="ECO:0000256" key="3">
    <source>
        <dbReference type="ARBA" id="ARBA00023015"/>
    </source>
</evidence>
<keyword evidence="7" id="KW-0812">Transmembrane</keyword>
<keyword evidence="5" id="KW-0804">Transcription</keyword>
<dbReference type="AlphaFoldDB" id="A0A1L9RSG8"/>
<dbReference type="GeneID" id="63748816"/>
<dbReference type="PANTHER" id="PTHR31313">
    <property type="entry name" value="TY1 ENHANCER ACTIVATOR"/>
    <property type="match status" value="1"/>
</dbReference>
<reference evidence="9" key="1">
    <citation type="journal article" date="2017" name="Genome Biol.">
        <title>Comparative genomics reveals high biological diversity and specific adaptations in the industrially and medically important fungal genus Aspergillus.</title>
        <authorList>
            <person name="de Vries R.P."/>
            <person name="Riley R."/>
            <person name="Wiebenga A."/>
            <person name="Aguilar-Osorio G."/>
            <person name="Amillis S."/>
            <person name="Uchima C.A."/>
            <person name="Anderluh G."/>
            <person name="Asadollahi M."/>
            <person name="Askin M."/>
            <person name="Barry K."/>
            <person name="Battaglia E."/>
            <person name="Bayram O."/>
            <person name="Benocci T."/>
            <person name="Braus-Stromeyer S.A."/>
            <person name="Caldana C."/>
            <person name="Canovas D."/>
            <person name="Cerqueira G.C."/>
            <person name="Chen F."/>
            <person name="Chen W."/>
            <person name="Choi C."/>
            <person name="Clum A."/>
            <person name="Dos Santos R.A."/>
            <person name="Damasio A.R."/>
            <person name="Diallinas G."/>
            <person name="Emri T."/>
            <person name="Fekete E."/>
            <person name="Flipphi M."/>
            <person name="Freyberg S."/>
            <person name="Gallo A."/>
            <person name="Gournas C."/>
            <person name="Habgood R."/>
            <person name="Hainaut M."/>
            <person name="Harispe M.L."/>
            <person name="Henrissat B."/>
            <person name="Hilden K.S."/>
            <person name="Hope R."/>
            <person name="Hossain A."/>
            <person name="Karabika E."/>
            <person name="Karaffa L."/>
            <person name="Karanyi Z."/>
            <person name="Krasevec N."/>
            <person name="Kuo A."/>
            <person name="Kusch H."/>
            <person name="LaButti K."/>
            <person name="Lagendijk E.L."/>
            <person name="Lapidus A."/>
            <person name="Levasseur A."/>
            <person name="Lindquist E."/>
            <person name="Lipzen A."/>
            <person name="Logrieco A.F."/>
            <person name="MacCabe A."/>
            <person name="Maekelae M.R."/>
            <person name="Malavazi I."/>
            <person name="Melin P."/>
            <person name="Meyer V."/>
            <person name="Mielnichuk N."/>
            <person name="Miskei M."/>
            <person name="Molnar A.P."/>
            <person name="Mule G."/>
            <person name="Ngan C.Y."/>
            <person name="Orejas M."/>
            <person name="Orosz E."/>
            <person name="Ouedraogo J.P."/>
            <person name="Overkamp K.M."/>
            <person name="Park H.-S."/>
            <person name="Perrone G."/>
            <person name="Piumi F."/>
            <person name="Punt P.J."/>
            <person name="Ram A.F."/>
            <person name="Ramon A."/>
            <person name="Rauscher S."/>
            <person name="Record E."/>
            <person name="Riano-Pachon D.M."/>
            <person name="Robert V."/>
            <person name="Roehrig J."/>
            <person name="Ruller R."/>
            <person name="Salamov A."/>
            <person name="Salih N.S."/>
            <person name="Samson R.A."/>
            <person name="Sandor E."/>
            <person name="Sanguinetti M."/>
            <person name="Schuetze T."/>
            <person name="Sepcic K."/>
            <person name="Shelest E."/>
            <person name="Sherlock G."/>
            <person name="Sophianopoulou V."/>
            <person name="Squina F.M."/>
            <person name="Sun H."/>
            <person name="Susca A."/>
            <person name="Todd R.B."/>
            <person name="Tsang A."/>
            <person name="Unkles S.E."/>
            <person name="van de Wiele N."/>
            <person name="van Rossen-Uffink D."/>
            <person name="Oliveira J.V."/>
            <person name="Vesth T.C."/>
            <person name="Visser J."/>
            <person name="Yu J.-H."/>
            <person name="Zhou M."/>
            <person name="Andersen M.R."/>
            <person name="Archer D.B."/>
            <person name="Baker S.E."/>
            <person name="Benoit I."/>
            <person name="Brakhage A.A."/>
            <person name="Braus G.H."/>
            <person name="Fischer R."/>
            <person name="Frisvad J.C."/>
            <person name="Goldman G.H."/>
            <person name="Houbraken J."/>
            <person name="Oakley B."/>
            <person name="Pocsi I."/>
            <person name="Scazzocchio C."/>
            <person name="Seiboth B."/>
            <person name="vanKuyk P.A."/>
            <person name="Wortman J."/>
            <person name="Dyer P.S."/>
            <person name="Grigoriev I.V."/>
        </authorList>
    </citation>
    <scope>NUCLEOTIDE SEQUENCE [LARGE SCALE GENOMIC DNA]</scope>
    <source>
        <strain evidence="9">DTO 134E9</strain>
    </source>
</reference>
<keyword evidence="7" id="KW-0472">Membrane</keyword>
<name>A0A1L9RSG8_ASPWE</name>
<keyword evidence="6" id="KW-0539">Nucleus</keyword>
<evidence type="ECO:0000313" key="8">
    <source>
        <dbReference type="EMBL" id="OJJ37859.1"/>
    </source>
</evidence>
<dbReference type="GO" id="GO:0003677">
    <property type="term" value="F:DNA binding"/>
    <property type="evidence" value="ECO:0007669"/>
    <property type="project" value="UniProtKB-KW"/>
</dbReference>
<keyword evidence="2" id="KW-0862">Zinc</keyword>
<protein>
    <submittedName>
        <fullName evidence="8">Uncharacterized protein</fullName>
    </submittedName>
</protein>
<keyword evidence="3" id="KW-0805">Transcription regulation</keyword>
<sequence>MHWTRQRTLPLANFMVLNAIYHSLSIFLLHQRLISDARLRSKTPRHSWEKCTAAGQMTSSIAQPYKAAYGLIKAPYIMGYSIYVAGTIQVRNVAGDAAGNSDHKQLLVSTIDYLDDMCNANEGVKRLLIIIRQRMKANKIDPGYDPLPIAPAVETFDLEMIFNMFPLDRKSGVNDMNNMANIDYCLDPLFGLMNYPCEDFPSPKLLMDDSMI</sequence>
<evidence type="ECO:0000256" key="6">
    <source>
        <dbReference type="ARBA" id="ARBA00023242"/>
    </source>
</evidence>
<evidence type="ECO:0000256" key="7">
    <source>
        <dbReference type="SAM" id="Phobius"/>
    </source>
</evidence>
<gene>
    <name evidence="8" type="ORF">ASPWEDRAFT_27199</name>
</gene>
<dbReference type="VEuPathDB" id="FungiDB:ASPWEDRAFT_27199"/>
<keyword evidence="4" id="KW-0238">DNA-binding</keyword>
<evidence type="ECO:0000256" key="5">
    <source>
        <dbReference type="ARBA" id="ARBA00023163"/>
    </source>
</evidence>
<feature type="transmembrane region" description="Helical" evidence="7">
    <location>
        <begin position="12"/>
        <end position="30"/>
    </location>
</feature>
<dbReference type="PANTHER" id="PTHR31313:SF81">
    <property type="entry name" value="TY1 ENHANCER ACTIVATOR"/>
    <property type="match status" value="1"/>
</dbReference>
<dbReference type="STRING" id="1073089.A0A1L9RSG8"/>
<dbReference type="Proteomes" id="UP000184383">
    <property type="component" value="Unassembled WGS sequence"/>
</dbReference>
<evidence type="ECO:0000313" key="9">
    <source>
        <dbReference type="Proteomes" id="UP000184383"/>
    </source>
</evidence>
<evidence type="ECO:0000256" key="1">
    <source>
        <dbReference type="ARBA" id="ARBA00022723"/>
    </source>
</evidence>
<dbReference type="GO" id="GO:0046872">
    <property type="term" value="F:metal ion binding"/>
    <property type="evidence" value="ECO:0007669"/>
    <property type="project" value="UniProtKB-KW"/>
</dbReference>
<dbReference type="InterPro" id="IPR051615">
    <property type="entry name" value="Transcr_Regulatory_Elem"/>
</dbReference>
<accession>A0A1L9RSG8</accession>
<dbReference type="RefSeq" id="XP_040691535.1">
    <property type="nucleotide sequence ID" value="XM_040832968.1"/>
</dbReference>